<dbReference type="InterPro" id="IPR047263">
    <property type="entry name" value="HNL-like_cupin"/>
</dbReference>
<evidence type="ECO:0008006" key="2">
    <source>
        <dbReference type="Google" id="ProtNLM"/>
    </source>
</evidence>
<dbReference type="EMBL" id="AJWY01000947">
    <property type="protein sequence ID" value="EKC80463.1"/>
    <property type="molecule type" value="Genomic_DNA"/>
</dbReference>
<dbReference type="AlphaFoldDB" id="K1UED3"/>
<feature type="non-terminal residue" evidence="1">
    <location>
        <position position="95"/>
    </location>
</feature>
<dbReference type="InterPro" id="IPR011051">
    <property type="entry name" value="RmlC_Cupin_sf"/>
</dbReference>
<gene>
    <name evidence="1" type="ORF">LEA_01356</name>
</gene>
<dbReference type="CDD" id="cd02233">
    <property type="entry name" value="cupin_HNL-like"/>
    <property type="match status" value="1"/>
</dbReference>
<comment type="caution">
    <text evidence="1">The sequence shown here is derived from an EMBL/GenBank/DDBJ whole genome shotgun (WGS) entry which is preliminary data.</text>
</comment>
<dbReference type="InterPro" id="IPR014710">
    <property type="entry name" value="RmlC-like_jellyroll"/>
</dbReference>
<dbReference type="Gene3D" id="2.60.120.10">
    <property type="entry name" value="Jelly Rolls"/>
    <property type="match status" value="1"/>
</dbReference>
<sequence>MLIYSESDCPTKDFAKYFIGSSFLNPLTDSEKCPLFLANVTFEPGCRNNWHIHHAYKGGGQLLICTAGEGWYQEAGKSAVSLKAGMVITIPPEVK</sequence>
<dbReference type="PANTHER" id="PTHR43698:SF1">
    <property type="entry name" value="BLL4564 PROTEIN"/>
    <property type="match status" value="1"/>
</dbReference>
<name>K1UED3_9ZZZZ</name>
<dbReference type="PANTHER" id="PTHR43698">
    <property type="entry name" value="RIBD C-TERMINAL DOMAIN CONTAINING PROTEIN"/>
    <property type="match status" value="1"/>
</dbReference>
<accession>K1UED3</accession>
<proteinExistence type="predicted"/>
<organism evidence="1">
    <name type="scientific">human gut metagenome</name>
    <dbReference type="NCBI Taxonomy" id="408170"/>
    <lineage>
        <taxon>unclassified sequences</taxon>
        <taxon>metagenomes</taxon>
        <taxon>organismal metagenomes</taxon>
    </lineage>
</organism>
<protein>
    <recommendedName>
        <fullName evidence="2">Cupin domain-containing protein</fullName>
    </recommendedName>
</protein>
<dbReference type="SUPFAM" id="SSF51182">
    <property type="entry name" value="RmlC-like cupins"/>
    <property type="match status" value="1"/>
</dbReference>
<evidence type="ECO:0000313" key="1">
    <source>
        <dbReference type="EMBL" id="EKC80463.1"/>
    </source>
</evidence>
<reference evidence="1" key="1">
    <citation type="journal article" date="2013" name="Environ. Microbiol.">
        <title>Microbiota from the distal guts of lean and obese adolescents exhibit partial functional redundancy besides clear differences in community structure.</title>
        <authorList>
            <person name="Ferrer M."/>
            <person name="Ruiz A."/>
            <person name="Lanza F."/>
            <person name="Haange S.B."/>
            <person name="Oberbach A."/>
            <person name="Till H."/>
            <person name="Bargiela R."/>
            <person name="Campoy C."/>
            <person name="Segura M.T."/>
            <person name="Richter M."/>
            <person name="von Bergen M."/>
            <person name="Seifert J."/>
            <person name="Suarez A."/>
        </authorList>
    </citation>
    <scope>NUCLEOTIDE SEQUENCE</scope>
</reference>